<reference evidence="1" key="1">
    <citation type="journal article" date="2020" name="mSystems">
        <title>Genome- and Community-Level Interaction Insights into Carbon Utilization and Element Cycling Functions of Hydrothermarchaeota in Hydrothermal Sediment.</title>
        <authorList>
            <person name="Zhou Z."/>
            <person name="Liu Y."/>
            <person name="Xu W."/>
            <person name="Pan J."/>
            <person name="Luo Z.H."/>
            <person name="Li M."/>
        </authorList>
    </citation>
    <scope>NUCLEOTIDE SEQUENCE [LARGE SCALE GENOMIC DNA]</scope>
    <source>
        <strain evidence="1">SpSt-767</strain>
    </source>
</reference>
<protein>
    <submittedName>
        <fullName evidence="1">Uncharacterized protein</fullName>
    </submittedName>
</protein>
<accession>A0A7V6A676</accession>
<organism evidence="1">
    <name type="scientific">Desulfobacca acetoxidans</name>
    <dbReference type="NCBI Taxonomy" id="60893"/>
    <lineage>
        <taxon>Bacteria</taxon>
        <taxon>Pseudomonadati</taxon>
        <taxon>Thermodesulfobacteriota</taxon>
        <taxon>Desulfobaccia</taxon>
        <taxon>Desulfobaccales</taxon>
        <taxon>Desulfobaccaceae</taxon>
        <taxon>Desulfobacca</taxon>
    </lineage>
</organism>
<dbReference type="AlphaFoldDB" id="A0A7V6A676"/>
<gene>
    <name evidence="1" type="ORF">ENV52_14935</name>
</gene>
<name>A0A7V6A676_9BACT</name>
<sequence>MAEIVDLDRFRRKLAADKGFRTWLQRFQDQFGPDTRLVDLAPETLLYLATPGEENMYVFFDLVMGAMGLGGALRFRLNDLETPTKLRIMDAAFAIMDRVRFEIMRRLGWVEDAPGEETPLIALVQQAWQQGSDFNRQVPRLSPSHPNYEAYRKLAAIDQGTTVRRLIPRAVAKFREQVEGEKG</sequence>
<evidence type="ECO:0000313" key="1">
    <source>
        <dbReference type="EMBL" id="HHS30979.1"/>
    </source>
</evidence>
<comment type="caution">
    <text evidence="1">The sequence shown here is derived from an EMBL/GenBank/DDBJ whole genome shotgun (WGS) entry which is preliminary data.</text>
</comment>
<dbReference type="EMBL" id="DTGR01000230">
    <property type="protein sequence ID" value="HHS30979.1"/>
    <property type="molecule type" value="Genomic_DNA"/>
</dbReference>
<proteinExistence type="predicted"/>